<feature type="compositionally biased region" description="Basic and acidic residues" evidence="1">
    <location>
        <begin position="17"/>
        <end position="38"/>
    </location>
</feature>
<name>X6N0B5_RETFI</name>
<feature type="compositionally biased region" description="Basic and acidic residues" evidence="1">
    <location>
        <begin position="89"/>
        <end position="101"/>
    </location>
</feature>
<comment type="caution">
    <text evidence="2">The sequence shown here is derived from an EMBL/GenBank/DDBJ whole genome shotgun (WGS) entry which is preliminary data.</text>
</comment>
<evidence type="ECO:0000313" key="2">
    <source>
        <dbReference type="EMBL" id="ETO19333.1"/>
    </source>
</evidence>
<keyword evidence="3" id="KW-1185">Reference proteome</keyword>
<feature type="compositionally biased region" description="Polar residues" evidence="1">
    <location>
        <begin position="68"/>
        <end position="84"/>
    </location>
</feature>
<dbReference type="EMBL" id="ASPP01013783">
    <property type="protein sequence ID" value="ETO19333.1"/>
    <property type="molecule type" value="Genomic_DNA"/>
</dbReference>
<evidence type="ECO:0000313" key="3">
    <source>
        <dbReference type="Proteomes" id="UP000023152"/>
    </source>
</evidence>
<feature type="region of interest" description="Disordered" evidence="1">
    <location>
        <begin position="1"/>
        <end position="101"/>
    </location>
</feature>
<accession>X6N0B5</accession>
<sequence>MKKKMPMNMHAWTRTGKSKDDSAAKRRKRPLSELRSDNEEKEEDQALPKAKRMKFEEVESVKVEKNGILTTKESNDPTKSSDPSNENDNANKDTTKKKMQI</sequence>
<protein>
    <submittedName>
        <fullName evidence="2">Uncharacterized protein</fullName>
    </submittedName>
</protein>
<proteinExistence type="predicted"/>
<feature type="compositionally biased region" description="Basic and acidic residues" evidence="1">
    <location>
        <begin position="53"/>
        <end position="65"/>
    </location>
</feature>
<dbReference type="Proteomes" id="UP000023152">
    <property type="component" value="Unassembled WGS sequence"/>
</dbReference>
<gene>
    <name evidence="2" type="ORF">RFI_17896</name>
</gene>
<reference evidence="2 3" key="1">
    <citation type="journal article" date="2013" name="Curr. Biol.">
        <title>The Genome of the Foraminiferan Reticulomyxa filosa.</title>
        <authorList>
            <person name="Glockner G."/>
            <person name="Hulsmann N."/>
            <person name="Schleicher M."/>
            <person name="Noegel A.A."/>
            <person name="Eichinger L."/>
            <person name="Gallinger C."/>
            <person name="Pawlowski J."/>
            <person name="Sierra R."/>
            <person name="Euteneuer U."/>
            <person name="Pillet L."/>
            <person name="Moustafa A."/>
            <person name="Platzer M."/>
            <person name="Groth M."/>
            <person name="Szafranski K."/>
            <person name="Schliwa M."/>
        </authorList>
    </citation>
    <scope>NUCLEOTIDE SEQUENCE [LARGE SCALE GENOMIC DNA]</scope>
</reference>
<evidence type="ECO:0000256" key="1">
    <source>
        <dbReference type="SAM" id="MobiDB-lite"/>
    </source>
</evidence>
<dbReference type="AlphaFoldDB" id="X6N0B5"/>
<organism evidence="2 3">
    <name type="scientific">Reticulomyxa filosa</name>
    <dbReference type="NCBI Taxonomy" id="46433"/>
    <lineage>
        <taxon>Eukaryota</taxon>
        <taxon>Sar</taxon>
        <taxon>Rhizaria</taxon>
        <taxon>Retaria</taxon>
        <taxon>Foraminifera</taxon>
        <taxon>Monothalamids</taxon>
        <taxon>Reticulomyxidae</taxon>
        <taxon>Reticulomyxa</taxon>
    </lineage>
</organism>